<dbReference type="GO" id="GO:0004888">
    <property type="term" value="F:transmembrane signaling receptor activity"/>
    <property type="evidence" value="ECO:0007669"/>
    <property type="project" value="InterPro"/>
</dbReference>
<dbReference type="Proteomes" id="UP000095280">
    <property type="component" value="Unplaced"/>
</dbReference>
<dbReference type="Gene3D" id="2.70.170.10">
    <property type="entry name" value="Neurotransmitter-gated ion-channel ligand-binding domain"/>
    <property type="match status" value="1"/>
</dbReference>
<dbReference type="FunFam" id="2.70.170.10:FF:000013">
    <property type="entry name" value="Acetylcholine receptor subunit alpha"/>
    <property type="match status" value="1"/>
</dbReference>
<feature type="domain" description="Neurotransmitter-gated ion-channel ligand-binding" evidence="18">
    <location>
        <begin position="74"/>
        <end position="297"/>
    </location>
</feature>
<keyword evidence="4 17" id="KW-0812">Transmembrane</keyword>
<proteinExistence type="inferred from homology"/>
<comment type="subcellular location">
    <subcellularLocation>
        <location evidence="16">Postsynaptic cell membrane</location>
        <topology evidence="16">Multi-pass membrane protein</topology>
    </subcellularLocation>
</comment>
<dbReference type="GO" id="GO:0022848">
    <property type="term" value="F:acetylcholine-gated monoatomic cation-selective channel activity"/>
    <property type="evidence" value="ECO:0007669"/>
    <property type="project" value="InterPro"/>
</dbReference>
<keyword evidence="7" id="KW-0770">Synapse</keyword>
<keyword evidence="10" id="KW-1015">Disulfide bond</keyword>
<dbReference type="Pfam" id="PF02931">
    <property type="entry name" value="Neur_chan_LBD"/>
    <property type="match status" value="1"/>
</dbReference>
<evidence type="ECO:0000256" key="3">
    <source>
        <dbReference type="ARBA" id="ARBA00022475"/>
    </source>
</evidence>
<accession>A0A1I8HBQ5</accession>
<name>A0A1I8HBQ5_9PLAT</name>
<evidence type="ECO:0000313" key="20">
    <source>
        <dbReference type="Proteomes" id="UP000095280"/>
    </source>
</evidence>
<evidence type="ECO:0000256" key="13">
    <source>
        <dbReference type="ARBA" id="ARBA00023257"/>
    </source>
</evidence>
<feature type="transmembrane region" description="Helical" evidence="17">
    <location>
        <begin position="329"/>
        <end position="351"/>
    </location>
</feature>
<dbReference type="AlphaFoldDB" id="A0A1I8HBQ5"/>
<keyword evidence="9 17" id="KW-0472">Membrane</keyword>
<dbReference type="InterPro" id="IPR038050">
    <property type="entry name" value="Neuro_actylchol_rec"/>
</dbReference>
<sequence>SAERQYPVPGTPANESGPASKWIKATSGVFQSFAAYIVREVYTKNQSSSLIMGWLAAFTLLAVAQVISGYREASRLYEMLMNETEYNRLIRPVNYSSMTLNVYLGLKLAQLIDVDEKNQIITTNVWVEQEWKDANLVWDPKDYGGVSRLYIPSDKLWLPDIVLYNNADGKYELVIMTKATVFSDGTVRWVPPAVYKSSCQINVEFFPFDEQNCTMKFGSWTYDGHKVDLQHIAQKSPLVRNMSGKVTIDYAVDLSEYYPSGEWDILELSAIRDDIYYPCCVEPFPDVTFNITLRRKTLFYAVNLIIPCVSISFLTVTVFYLPSESGEKISLSISILLALTVFFLLLAEIIPPTSLVVPLIGKYLLFTMILVTLSIVVTVVVLNVHFRGPDTHVMAPWVRKLFLDILPRLLCMRRPNENDDGEFETPVWNWSFEDSNSLPPLSQCSSRRNILTRQGTSSFDEPPPPDYISTRASPTMIQKQQQLQQAQTLTSAAETFQQRLARHRRPDFKHKIRDAIDGVRFIAANLKKDDENQSIREDWKFVATVLDRLFLWIFTVACIIGTFGIILQARALYDTREAMTSPTVPKKINLLFEDKNTGKNTSFTVNI</sequence>
<feature type="transmembrane region" description="Helical" evidence="17">
    <location>
        <begin position="549"/>
        <end position="569"/>
    </location>
</feature>
<evidence type="ECO:0000256" key="10">
    <source>
        <dbReference type="ARBA" id="ARBA00023157"/>
    </source>
</evidence>
<dbReference type="WBParaSite" id="maker-uti_cns_0005428-snap-gene-0.4-mRNA-1">
    <property type="protein sequence ID" value="maker-uti_cns_0005428-snap-gene-0.4-mRNA-1"/>
    <property type="gene ID" value="maker-uti_cns_0005428-snap-gene-0.4"/>
</dbReference>
<dbReference type="InterPro" id="IPR006202">
    <property type="entry name" value="Neur_chan_lig-bd"/>
</dbReference>
<evidence type="ECO:0000256" key="17">
    <source>
        <dbReference type="RuleBase" id="RU000687"/>
    </source>
</evidence>
<dbReference type="InterPro" id="IPR006029">
    <property type="entry name" value="Neurotrans-gated_channel_TM"/>
</dbReference>
<keyword evidence="5" id="KW-0732">Signal</keyword>
<evidence type="ECO:0000256" key="4">
    <source>
        <dbReference type="ARBA" id="ARBA00022692"/>
    </source>
</evidence>
<dbReference type="PRINTS" id="PR00252">
    <property type="entry name" value="NRIONCHANNEL"/>
</dbReference>
<keyword evidence="8 17" id="KW-0406">Ion transport</keyword>
<dbReference type="NCBIfam" id="TIGR00860">
    <property type="entry name" value="LIC"/>
    <property type="match status" value="1"/>
</dbReference>
<dbReference type="Gene3D" id="1.20.58.390">
    <property type="entry name" value="Neurotransmitter-gated ion-channel transmembrane domain"/>
    <property type="match status" value="2"/>
</dbReference>
<feature type="transmembrane region" description="Helical" evidence="17">
    <location>
        <begin position="298"/>
        <end position="323"/>
    </location>
</feature>
<evidence type="ECO:0000313" key="21">
    <source>
        <dbReference type="WBParaSite" id="maker-uti_cns_0005428-snap-gene-0.4-mRNA-1"/>
    </source>
</evidence>
<dbReference type="GO" id="GO:0045211">
    <property type="term" value="C:postsynaptic membrane"/>
    <property type="evidence" value="ECO:0007669"/>
    <property type="project" value="UniProtKB-SubCell"/>
</dbReference>
<dbReference type="PANTHER" id="PTHR18945">
    <property type="entry name" value="NEUROTRANSMITTER GATED ION CHANNEL"/>
    <property type="match status" value="1"/>
</dbReference>
<evidence type="ECO:0000256" key="5">
    <source>
        <dbReference type="ARBA" id="ARBA00022729"/>
    </source>
</evidence>
<evidence type="ECO:0000256" key="7">
    <source>
        <dbReference type="ARBA" id="ARBA00023018"/>
    </source>
</evidence>
<dbReference type="GO" id="GO:0007271">
    <property type="term" value="P:synaptic transmission, cholinergic"/>
    <property type="evidence" value="ECO:0007669"/>
    <property type="project" value="UniProtKB-ARBA"/>
</dbReference>
<dbReference type="CDD" id="cd19031">
    <property type="entry name" value="LGIC_ECD_nAChR_proto_alpha-like"/>
    <property type="match status" value="1"/>
</dbReference>
<keyword evidence="3" id="KW-1003">Cell membrane</keyword>
<organism evidence="20 21">
    <name type="scientific">Macrostomum lignano</name>
    <dbReference type="NCBI Taxonomy" id="282301"/>
    <lineage>
        <taxon>Eukaryota</taxon>
        <taxon>Metazoa</taxon>
        <taxon>Spiralia</taxon>
        <taxon>Lophotrochozoa</taxon>
        <taxon>Platyhelminthes</taxon>
        <taxon>Rhabditophora</taxon>
        <taxon>Macrostomorpha</taxon>
        <taxon>Macrostomida</taxon>
        <taxon>Macrostomidae</taxon>
        <taxon>Macrostomum</taxon>
    </lineage>
</organism>
<keyword evidence="11" id="KW-0675">Receptor</keyword>
<evidence type="ECO:0000256" key="6">
    <source>
        <dbReference type="ARBA" id="ARBA00022989"/>
    </source>
</evidence>
<evidence type="ECO:0000256" key="14">
    <source>
        <dbReference type="ARBA" id="ARBA00023286"/>
    </source>
</evidence>
<evidence type="ECO:0000256" key="2">
    <source>
        <dbReference type="ARBA" id="ARBA00022448"/>
    </source>
</evidence>
<feature type="transmembrane region" description="Helical" evidence="17">
    <location>
        <begin position="363"/>
        <end position="386"/>
    </location>
</feature>
<keyword evidence="6 17" id="KW-1133">Transmembrane helix</keyword>
<dbReference type="InterPro" id="IPR018000">
    <property type="entry name" value="Neurotransmitter_ion_chnl_CS"/>
</dbReference>
<dbReference type="InterPro" id="IPR006201">
    <property type="entry name" value="Neur_channel"/>
</dbReference>
<keyword evidence="12" id="KW-0325">Glycoprotein</keyword>
<evidence type="ECO:0000256" key="8">
    <source>
        <dbReference type="ARBA" id="ARBA00023065"/>
    </source>
</evidence>
<keyword evidence="20" id="KW-1185">Reference proteome</keyword>
<reference evidence="21" key="1">
    <citation type="submission" date="2016-11" db="UniProtKB">
        <authorList>
            <consortium name="WormBaseParasite"/>
        </authorList>
    </citation>
    <scope>IDENTIFICATION</scope>
</reference>
<dbReference type="InterPro" id="IPR036719">
    <property type="entry name" value="Neuro-gated_channel_TM_sf"/>
</dbReference>
<keyword evidence="15 17" id="KW-0407">Ion channel</keyword>
<dbReference type="InterPro" id="IPR002394">
    <property type="entry name" value="Nicotinic_acetylcholine_rcpt"/>
</dbReference>
<evidence type="ECO:0000259" key="18">
    <source>
        <dbReference type="Pfam" id="PF02931"/>
    </source>
</evidence>
<keyword evidence="2 17" id="KW-0813">Transport</keyword>
<evidence type="ECO:0000256" key="9">
    <source>
        <dbReference type="ARBA" id="ARBA00023136"/>
    </source>
</evidence>
<dbReference type="CDD" id="cd19064">
    <property type="entry name" value="LGIC_TM_nAChR"/>
    <property type="match status" value="1"/>
</dbReference>
<dbReference type="FunFam" id="1.20.58.390:FF:000012">
    <property type="entry name" value="Acetylcholine receptor subunit alpha-like"/>
    <property type="match status" value="1"/>
</dbReference>
<evidence type="ECO:0000259" key="19">
    <source>
        <dbReference type="Pfam" id="PF02932"/>
    </source>
</evidence>
<dbReference type="SUPFAM" id="SSF90112">
    <property type="entry name" value="Neurotransmitter-gated ion-channel transmembrane pore"/>
    <property type="match status" value="1"/>
</dbReference>
<evidence type="ECO:0000256" key="11">
    <source>
        <dbReference type="ARBA" id="ARBA00023170"/>
    </source>
</evidence>
<keyword evidence="14" id="KW-1071">Ligand-gated ion channel</keyword>
<dbReference type="FunFam" id="1.20.58.390:FF:000022">
    <property type="entry name" value="Nicotinic acetylcholine receptor subunit alpha4"/>
    <property type="match status" value="1"/>
</dbReference>
<feature type="domain" description="Neurotransmitter-gated ion-channel transmembrane" evidence="19">
    <location>
        <begin position="304"/>
        <end position="565"/>
    </location>
</feature>
<dbReference type="Pfam" id="PF02932">
    <property type="entry name" value="Neur_chan_memb"/>
    <property type="match status" value="1"/>
</dbReference>
<dbReference type="PROSITE" id="PS00236">
    <property type="entry name" value="NEUROTR_ION_CHANNEL"/>
    <property type="match status" value="1"/>
</dbReference>
<evidence type="ECO:0000256" key="16">
    <source>
        <dbReference type="ARBA" id="ARBA00034104"/>
    </source>
</evidence>
<evidence type="ECO:0000256" key="1">
    <source>
        <dbReference type="ARBA" id="ARBA00009237"/>
    </source>
</evidence>
<dbReference type="SUPFAM" id="SSF63712">
    <property type="entry name" value="Nicotinic receptor ligand binding domain-like"/>
    <property type="match status" value="1"/>
</dbReference>
<feature type="transmembrane region" description="Helical" evidence="17">
    <location>
        <begin position="51"/>
        <end position="70"/>
    </location>
</feature>
<dbReference type="PRINTS" id="PR00254">
    <property type="entry name" value="NICOTINICR"/>
</dbReference>
<evidence type="ECO:0000256" key="15">
    <source>
        <dbReference type="ARBA" id="ARBA00023303"/>
    </source>
</evidence>
<dbReference type="InterPro" id="IPR036734">
    <property type="entry name" value="Neur_chan_lig-bd_sf"/>
</dbReference>
<comment type="similarity">
    <text evidence="1">Belongs to the ligand-gated ion channel (TC 1.A.9) family. Acetylcholine receptor (TC 1.A.9.1) subfamily.</text>
</comment>
<protein>
    <submittedName>
        <fullName evidence="21">Neur_chan_LBD domain-containing protein</fullName>
    </submittedName>
</protein>
<evidence type="ECO:0000256" key="12">
    <source>
        <dbReference type="ARBA" id="ARBA00023180"/>
    </source>
</evidence>
<keyword evidence="13" id="KW-0628">Postsynaptic cell membrane</keyword>